<keyword evidence="2" id="KW-0489">Methyltransferase</keyword>
<dbReference type="OrthoDB" id="3850475at2"/>
<dbReference type="EMBL" id="CP032698">
    <property type="protein sequence ID" value="AYG78791.1"/>
    <property type="molecule type" value="Genomic_DNA"/>
</dbReference>
<gene>
    <name evidence="2" type="primary">bioC_1</name>
    <name evidence="2" type="ORF">DWB77_00899</name>
</gene>
<evidence type="ECO:0000313" key="3">
    <source>
        <dbReference type="Proteomes" id="UP000271554"/>
    </source>
</evidence>
<dbReference type="KEGG" id="shun:DWB77_00899"/>
<evidence type="ECO:0000313" key="2">
    <source>
        <dbReference type="EMBL" id="AYG78791.1"/>
    </source>
</evidence>
<feature type="domain" description="Methyltransferase type 11" evidence="1">
    <location>
        <begin position="45"/>
        <end position="135"/>
    </location>
</feature>
<dbReference type="InterPro" id="IPR029063">
    <property type="entry name" value="SAM-dependent_MTases_sf"/>
</dbReference>
<organism evidence="2 3">
    <name type="scientific">Streptomyces hundungensis</name>
    <dbReference type="NCBI Taxonomy" id="1077946"/>
    <lineage>
        <taxon>Bacteria</taxon>
        <taxon>Bacillati</taxon>
        <taxon>Actinomycetota</taxon>
        <taxon>Actinomycetes</taxon>
        <taxon>Kitasatosporales</taxon>
        <taxon>Streptomycetaceae</taxon>
        <taxon>Streptomyces</taxon>
    </lineage>
</organism>
<dbReference type="InterPro" id="IPR013216">
    <property type="entry name" value="Methyltransf_11"/>
</dbReference>
<proteinExistence type="predicted"/>
<dbReference type="GO" id="GO:0032259">
    <property type="term" value="P:methylation"/>
    <property type="evidence" value="ECO:0007669"/>
    <property type="project" value="UniProtKB-KW"/>
</dbReference>
<dbReference type="Pfam" id="PF08241">
    <property type="entry name" value="Methyltransf_11"/>
    <property type="match status" value="1"/>
</dbReference>
<dbReference type="GO" id="GO:0102130">
    <property type="term" value="F:malonyl-CoA methyltransferase activity"/>
    <property type="evidence" value="ECO:0007669"/>
    <property type="project" value="UniProtKB-EC"/>
</dbReference>
<evidence type="ECO:0000259" key="1">
    <source>
        <dbReference type="Pfam" id="PF08241"/>
    </source>
</evidence>
<keyword evidence="3" id="KW-1185">Reference proteome</keyword>
<dbReference type="Gene3D" id="3.40.50.150">
    <property type="entry name" value="Vaccinia Virus protein VP39"/>
    <property type="match status" value="1"/>
</dbReference>
<accession>A0A387H846</accession>
<protein>
    <submittedName>
        <fullName evidence="2">Malonyl-[acyl-carrier protein] O-methyltransferase</fullName>
        <ecNumber evidence="2">2.1.1.197</ecNumber>
    </submittedName>
</protein>
<dbReference type="SUPFAM" id="SSF53335">
    <property type="entry name" value="S-adenosyl-L-methionine-dependent methyltransferases"/>
    <property type="match status" value="1"/>
</dbReference>
<dbReference type="GO" id="GO:0008757">
    <property type="term" value="F:S-adenosylmethionine-dependent methyltransferase activity"/>
    <property type="evidence" value="ECO:0007669"/>
    <property type="project" value="InterPro"/>
</dbReference>
<dbReference type="AlphaFoldDB" id="A0A387H846"/>
<reference evidence="2 3" key="1">
    <citation type="submission" date="2018-10" db="EMBL/GenBank/DDBJ databases">
        <title>Relationship between Morphology and Antimicrobial Activity in Streptomyces.</title>
        <authorList>
            <person name="Kang H.J."/>
            <person name="Kim S.B."/>
        </authorList>
    </citation>
    <scope>NUCLEOTIDE SEQUENCE [LARGE SCALE GENOMIC DNA]</scope>
    <source>
        <strain evidence="2 3">BH38</strain>
    </source>
</reference>
<dbReference type="PANTHER" id="PTHR42912">
    <property type="entry name" value="METHYLTRANSFERASE"/>
    <property type="match status" value="1"/>
</dbReference>
<dbReference type="InterPro" id="IPR050508">
    <property type="entry name" value="Methyltransf_Superfamily"/>
</dbReference>
<sequence length="258" mass="27470">MGSSDVQGRLWGQASEDWLGVERFAVPSYEAVFDLLRIGAGVRLLDVGCGAGLALRMAVERGADVTGLDASEGLLDIARRRLPGADLRQGELEELPYADASFDAVTSFNAVQFAADPVAALRETKRVTAPGGRVAVLTWGDPARCETRHVFEAIAELLPPPPAGAAGPFALSAPGALEALVQRAGLTPEDDGEAEAPFTFPDVDSAVRIQMSAGPFRCAIEVAGEDATRETLRKAFAPARQPDGSYRQENVFRYLICR</sequence>
<dbReference type="RefSeq" id="WP_120719989.1">
    <property type="nucleotide sequence ID" value="NZ_CP032698.1"/>
</dbReference>
<keyword evidence="2" id="KW-0808">Transferase</keyword>
<dbReference type="CDD" id="cd02440">
    <property type="entry name" value="AdoMet_MTases"/>
    <property type="match status" value="1"/>
</dbReference>
<dbReference type="Proteomes" id="UP000271554">
    <property type="component" value="Chromosome"/>
</dbReference>
<name>A0A387H846_9ACTN</name>
<dbReference type="EC" id="2.1.1.197" evidence="2"/>